<evidence type="ECO:0000256" key="6">
    <source>
        <dbReference type="ARBA" id="ARBA00022960"/>
    </source>
</evidence>
<evidence type="ECO:0000256" key="14">
    <source>
        <dbReference type="ARBA" id="ARBA00042443"/>
    </source>
</evidence>
<dbReference type="Gene3D" id="3.65.10.10">
    <property type="entry name" value="Enolpyruvate transferase domain"/>
    <property type="match status" value="2"/>
</dbReference>
<evidence type="ECO:0000256" key="12">
    <source>
        <dbReference type="ARBA" id="ARBA00039108"/>
    </source>
</evidence>
<keyword evidence="5" id="KW-0808">Transferase</keyword>
<evidence type="ECO:0000313" key="18">
    <source>
        <dbReference type="EMBL" id="MFC1417742.1"/>
    </source>
</evidence>
<evidence type="ECO:0000256" key="11">
    <source>
        <dbReference type="ARBA" id="ARBA00038367"/>
    </source>
</evidence>
<evidence type="ECO:0000256" key="2">
    <source>
        <dbReference type="ARBA" id="ARBA00004752"/>
    </source>
</evidence>
<organism evidence="18 19">
    <name type="scientific">Streptacidiphilus cavernicola</name>
    <dbReference type="NCBI Taxonomy" id="3342716"/>
    <lineage>
        <taxon>Bacteria</taxon>
        <taxon>Bacillati</taxon>
        <taxon>Actinomycetota</taxon>
        <taxon>Actinomycetes</taxon>
        <taxon>Kitasatosporales</taxon>
        <taxon>Streptomycetaceae</taxon>
        <taxon>Streptacidiphilus</taxon>
    </lineage>
</organism>
<dbReference type="InterPro" id="IPR050068">
    <property type="entry name" value="MurA_subfamily"/>
</dbReference>
<gene>
    <name evidence="18" type="ORF">ACEZDE_13945</name>
</gene>
<comment type="subcellular location">
    <subcellularLocation>
        <location evidence="1">Cytoplasm</location>
    </subcellularLocation>
</comment>
<dbReference type="RefSeq" id="WP_380536146.1">
    <property type="nucleotide sequence ID" value="NZ_JBHFAB010000008.1"/>
</dbReference>
<keyword evidence="4" id="KW-0132">Cell division</keyword>
<comment type="caution">
    <text evidence="18">The sequence shown here is derived from an EMBL/GenBank/DDBJ whole genome shotgun (WGS) entry which is preliminary data.</text>
</comment>
<dbReference type="Proteomes" id="UP001592531">
    <property type="component" value="Unassembled WGS sequence"/>
</dbReference>
<keyword evidence="8" id="KW-0131">Cell cycle</keyword>
<comment type="pathway">
    <text evidence="2">Cell wall biogenesis; peptidoglycan biosynthesis.</text>
</comment>
<evidence type="ECO:0000256" key="7">
    <source>
        <dbReference type="ARBA" id="ARBA00022984"/>
    </source>
</evidence>
<evidence type="ECO:0000256" key="4">
    <source>
        <dbReference type="ARBA" id="ARBA00022618"/>
    </source>
</evidence>
<protein>
    <recommendedName>
        <fullName evidence="13">UDP-N-acetylglucosamine 1-carboxyvinyltransferase</fullName>
        <ecNumber evidence="12">2.5.1.7</ecNumber>
    </recommendedName>
    <alternativeName>
        <fullName evidence="14">Enoylpyruvate transferase</fullName>
    </alternativeName>
    <alternativeName>
        <fullName evidence="15">UDP-N-acetylglucosamine enolpyruvyl transferase</fullName>
    </alternativeName>
</protein>
<evidence type="ECO:0000256" key="13">
    <source>
        <dbReference type="ARBA" id="ARBA00039754"/>
    </source>
</evidence>
<evidence type="ECO:0000313" key="19">
    <source>
        <dbReference type="Proteomes" id="UP001592531"/>
    </source>
</evidence>
<sequence>MLTVRPGRPLRGTVRVDGSKNAALPLLAAAAATGRTVHLANVPAIADVDAMLALLQRSGYHLARPVSDPRALVVMPASDRGPVPELSEAAHIRASYYLVPALLAASGQAMLPWPGGCRIGDRGMDQHFKVYAAFGDKVEVDDDGYRVTVAEHGPVEVMVDLPFRSRGTSVVAVLRAVISGRRLLMGNPNHSPEFTGMLAALRQIGWQIDLGTETLSVAPPVSEQEAPVAWTVPGDKIEAGTLACALAATGGAGRIEGMRGEEAAPVVGALNLLGINSSFEPAAVVVHGGGQPSGAPLRVVASLAPGGLDADFEPALMALALGLPGTHLFADSINPGRHRNLLSQLTRLGAAIEALTPTQCRLTGPQRLNGAAVEAMDIRTGSALLIAALTARGTTTVTRLDQLRRGHPDLPGKLRALGADIHEADR</sequence>
<comment type="catalytic activity">
    <reaction evidence="16">
        <text>phosphoenolpyruvate + UDP-N-acetyl-alpha-D-glucosamine = UDP-N-acetyl-3-O-(1-carboxyvinyl)-alpha-D-glucosamine + phosphate</text>
        <dbReference type="Rhea" id="RHEA:18681"/>
        <dbReference type="ChEBI" id="CHEBI:43474"/>
        <dbReference type="ChEBI" id="CHEBI:57705"/>
        <dbReference type="ChEBI" id="CHEBI:58702"/>
        <dbReference type="ChEBI" id="CHEBI:68483"/>
        <dbReference type="EC" id="2.5.1.7"/>
    </reaction>
</comment>
<evidence type="ECO:0000256" key="15">
    <source>
        <dbReference type="ARBA" id="ARBA00042842"/>
    </source>
</evidence>
<evidence type="ECO:0000256" key="16">
    <source>
        <dbReference type="ARBA" id="ARBA00047527"/>
    </source>
</evidence>
<keyword evidence="3" id="KW-0963">Cytoplasm</keyword>
<comment type="similarity">
    <text evidence="11">Belongs to the EPSP synthase family. MurA subfamily.</text>
</comment>
<keyword evidence="19" id="KW-1185">Reference proteome</keyword>
<dbReference type="PANTHER" id="PTHR43783:SF1">
    <property type="entry name" value="UDP-N-ACETYLGLUCOSAMINE 1-CARBOXYVINYLTRANSFERASE"/>
    <property type="match status" value="1"/>
</dbReference>
<evidence type="ECO:0000256" key="3">
    <source>
        <dbReference type="ARBA" id="ARBA00022490"/>
    </source>
</evidence>
<proteinExistence type="inferred from homology"/>
<accession>A0ABV6VW80</accession>
<feature type="domain" description="Enolpyruvate transferase" evidence="17">
    <location>
        <begin position="4"/>
        <end position="414"/>
    </location>
</feature>
<evidence type="ECO:0000256" key="10">
    <source>
        <dbReference type="ARBA" id="ARBA00037534"/>
    </source>
</evidence>
<evidence type="ECO:0000256" key="8">
    <source>
        <dbReference type="ARBA" id="ARBA00023306"/>
    </source>
</evidence>
<evidence type="ECO:0000256" key="9">
    <source>
        <dbReference type="ARBA" id="ARBA00023316"/>
    </source>
</evidence>
<dbReference type="EMBL" id="JBHFAB010000008">
    <property type="protein sequence ID" value="MFC1417742.1"/>
    <property type="molecule type" value="Genomic_DNA"/>
</dbReference>
<dbReference type="Pfam" id="PF00275">
    <property type="entry name" value="EPSP_synthase"/>
    <property type="match status" value="1"/>
</dbReference>
<dbReference type="SUPFAM" id="SSF55205">
    <property type="entry name" value="EPT/RTPC-like"/>
    <property type="match status" value="1"/>
</dbReference>
<evidence type="ECO:0000256" key="1">
    <source>
        <dbReference type="ARBA" id="ARBA00004496"/>
    </source>
</evidence>
<keyword evidence="6" id="KW-0133">Cell shape</keyword>
<name>A0ABV6VW80_9ACTN</name>
<dbReference type="InterPro" id="IPR001986">
    <property type="entry name" value="Enolpyruvate_Tfrase_dom"/>
</dbReference>
<dbReference type="InterPro" id="IPR013792">
    <property type="entry name" value="RNA3'P_cycl/enolpyr_Trfase_a/b"/>
</dbReference>
<dbReference type="InterPro" id="IPR036968">
    <property type="entry name" value="Enolpyruvate_Tfrase_sf"/>
</dbReference>
<dbReference type="EC" id="2.5.1.7" evidence="12"/>
<evidence type="ECO:0000256" key="5">
    <source>
        <dbReference type="ARBA" id="ARBA00022679"/>
    </source>
</evidence>
<comment type="function">
    <text evidence="10">Cell wall formation. Adds enolpyruvyl to UDP-N-acetylglucosamine.</text>
</comment>
<evidence type="ECO:0000259" key="17">
    <source>
        <dbReference type="Pfam" id="PF00275"/>
    </source>
</evidence>
<reference evidence="18 19" key="1">
    <citation type="submission" date="2024-09" db="EMBL/GenBank/DDBJ databases">
        <authorList>
            <person name="Lee S.D."/>
        </authorList>
    </citation>
    <scope>NUCLEOTIDE SEQUENCE [LARGE SCALE GENOMIC DNA]</scope>
    <source>
        <strain evidence="18 19">N8-3</strain>
    </source>
</reference>
<keyword evidence="9" id="KW-0961">Cell wall biogenesis/degradation</keyword>
<dbReference type="PANTHER" id="PTHR43783">
    <property type="entry name" value="UDP-N-ACETYLGLUCOSAMINE 1-CARBOXYVINYLTRANSFERASE"/>
    <property type="match status" value="1"/>
</dbReference>
<keyword evidence="7" id="KW-0573">Peptidoglycan synthesis</keyword>